<dbReference type="EMBL" id="LGRX02006364">
    <property type="protein sequence ID" value="KAK3276835.1"/>
    <property type="molecule type" value="Genomic_DNA"/>
</dbReference>
<sequence>MGNHDEVEREKQLRTKISVAQSTDNLDLSNFDLTELEELPQSLVQLVELEGFWAHGNLLRGLPAGIGALRNLRTVALSGNRLEILDAEIGELVMLESLTLSGNHLRELPESIGNLKALKEIFLHGNQLEAIPETFSQLTMLGEAMLQWNFSCADNQLEELPPTLLTRPLLKAVYAYGNNIRRIPTEDLPSIAPGAPPLMQLWIEGNPLEPAALAEALPSLAALRTVGLDECQLAGLPDGALEQARPSHALRASSPRLRLFVNGASEISESSLRQNWQKWELGVASGRGVTLMGRLQDGQIQDVPRAGLLLIAFGSATGEPNWGRVLTRLRAELAETQSNLPGFDLMYVVDPSRACQAASTQKRSVDGILTEEDEALSPSLVQEGCTLERGRDSGGGVGGVGGFGHTGLVQGGDP</sequence>
<dbReference type="SUPFAM" id="SSF52058">
    <property type="entry name" value="L domain-like"/>
    <property type="match status" value="1"/>
</dbReference>
<evidence type="ECO:0000256" key="1">
    <source>
        <dbReference type="ARBA" id="ARBA00004430"/>
    </source>
</evidence>
<protein>
    <submittedName>
        <fullName evidence="5">Uncharacterized protein</fullName>
    </submittedName>
</protein>
<dbReference type="PROSITE" id="PS51450">
    <property type="entry name" value="LRR"/>
    <property type="match status" value="1"/>
</dbReference>
<evidence type="ECO:0000313" key="6">
    <source>
        <dbReference type="Proteomes" id="UP001190700"/>
    </source>
</evidence>
<reference evidence="5 6" key="1">
    <citation type="journal article" date="2015" name="Genome Biol. Evol.">
        <title>Comparative Genomics of a Bacterivorous Green Alga Reveals Evolutionary Causalities and Consequences of Phago-Mixotrophic Mode of Nutrition.</title>
        <authorList>
            <person name="Burns J.A."/>
            <person name="Paasch A."/>
            <person name="Narechania A."/>
            <person name="Kim E."/>
        </authorList>
    </citation>
    <scope>NUCLEOTIDE SEQUENCE [LARGE SCALE GENOMIC DNA]</scope>
    <source>
        <strain evidence="5 6">PLY_AMNH</strain>
    </source>
</reference>
<keyword evidence="6" id="KW-1185">Reference proteome</keyword>
<dbReference type="AlphaFoldDB" id="A0AAE0GEM7"/>
<dbReference type="InterPro" id="IPR003591">
    <property type="entry name" value="Leu-rich_rpt_typical-subtyp"/>
</dbReference>
<evidence type="ECO:0000313" key="5">
    <source>
        <dbReference type="EMBL" id="KAK3276835.1"/>
    </source>
</evidence>
<dbReference type="InterPro" id="IPR001611">
    <property type="entry name" value="Leu-rich_rpt"/>
</dbReference>
<dbReference type="PANTHER" id="PTHR48051:SF1">
    <property type="entry name" value="RAS SUPPRESSOR PROTEIN 1"/>
    <property type="match status" value="1"/>
</dbReference>
<dbReference type="InterPro" id="IPR050216">
    <property type="entry name" value="LRR_domain-containing"/>
</dbReference>
<proteinExistence type="predicted"/>
<accession>A0AAE0GEM7</accession>
<evidence type="ECO:0000256" key="4">
    <source>
        <dbReference type="SAM" id="MobiDB-lite"/>
    </source>
</evidence>
<dbReference type="GO" id="GO:0005930">
    <property type="term" value="C:axoneme"/>
    <property type="evidence" value="ECO:0007669"/>
    <property type="project" value="UniProtKB-SubCell"/>
</dbReference>
<gene>
    <name evidence="5" type="ORF">CYMTET_15119</name>
</gene>
<dbReference type="Proteomes" id="UP001190700">
    <property type="component" value="Unassembled WGS sequence"/>
</dbReference>
<dbReference type="SMART" id="SM00369">
    <property type="entry name" value="LRR_TYP"/>
    <property type="match status" value="5"/>
</dbReference>
<name>A0AAE0GEM7_9CHLO</name>
<keyword evidence="3" id="KW-0677">Repeat</keyword>
<comment type="subcellular location">
    <subcellularLocation>
        <location evidence="1">Cytoplasm</location>
        <location evidence="1">Cytoskeleton</location>
        <location evidence="1">Cilium axoneme</location>
    </subcellularLocation>
</comment>
<dbReference type="InterPro" id="IPR032675">
    <property type="entry name" value="LRR_dom_sf"/>
</dbReference>
<feature type="compositionally biased region" description="Gly residues" evidence="4">
    <location>
        <begin position="393"/>
        <end position="414"/>
    </location>
</feature>
<evidence type="ECO:0000256" key="2">
    <source>
        <dbReference type="ARBA" id="ARBA00022614"/>
    </source>
</evidence>
<evidence type="ECO:0000256" key="3">
    <source>
        <dbReference type="ARBA" id="ARBA00022737"/>
    </source>
</evidence>
<dbReference type="Gene3D" id="3.80.10.10">
    <property type="entry name" value="Ribonuclease Inhibitor"/>
    <property type="match status" value="1"/>
</dbReference>
<dbReference type="Pfam" id="PF00560">
    <property type="entry name" value="LRR_1"/>
    <property type="match status" value="1"/>
</dbReference>
<comment type="caution">
    <text evidence="5">The sequence shown here is derived from an EMBL/GenBank/DDBJ whole genome shotgun (WGS) entry which is preliminary data.</text>
</comment>
<keyword evidence="2" id="KW-0433">Leucine-rich repeat</keyword>
<organism evidence="5 6">
    <name type="scientific">Cymbomonas tetramitiformis</name>
    <dbReference type="NCBI Taxonomy" id="36881"/>
    <lineage>
        <taxon>Eukaryota</taxon>
        <taxon>Viridiplantae</taxon>
        <taxon>Chlorophyta</taxon>
        <taxon>Pyramimonadophyceae</taxon>
        <taxon>Pyramimonadales</taxon>
        <taxon>Pyramimonadaceae</taxon>
        <taxon>Cymbomonas</taxon>
    </lineage>
</organism>
<dbReference type="PANTHER" id="PTHR48051">
    <property type="match status" value="1"/>
</dbReference>
<feature type="region of interest" description="Disordered" evidence="4">
    <location>
        <begin position="391"/>
        <end position="414"/>
    </location>
</feature>